<proteinExistence type="predicted"/>
<evidence type="ECO:0000313" key="2">
    <source>
        <dbReference type="Proteomes" id="UP001611075"/>
    </source>
</evidence>
<dbReference type="Proteomes" id="UP001611075">
    <property type="component" value="Unassembled WGS sequence"/>
</dbReference>
<sequence>MPRYPSRPSIPPVLQLRLINPKDANLDDVRDFLQAGVDVCLDRGLRSQLARQHAGRIPSRRTLVVEMQARGSRVHESTFDRRWKTKNDYCRDLASFAQSLFWLDEVLERMRSSLLVQAQSLAMGRVSLSSVVDEGSIANIRRRIRMAAAVRKLNSLLGGPANMTELAKVERWRKGRHECLWLPVYATLAGAAKFDASSEFLREFTSLAAILAEGYATAAYLEQLTIGDQVDFARHYGEKLGLALKSYIRSNINVGSLL</sequence>
<protein>
    <submittedName>
        <fullName evidence="1">Uncharacterized protein</fullName>
    </submittedName>
</protein>
<keyword evidence="2" id="KW-1185">Reference proteome</keyword>
<comment type="caution">
    <text evidence="1">The sequence shown here is derived from an EMBL/GenBank/DDBJ whole genome shotgun (WGS) entry which is preliminary data.</text>
</comment>
<evidence type="ECO:0000313" key="1">
    <source>
        <dbReference type="EMBL" id="MFI0792510.1"/>
    </source>
</evidence>
<reference evidence="1 2" key="1">
    <citation type="submission" date="2024-10" db="EMBL/GenBank/DDBJ databases">
        <title>The Natural Products Discovery Center: Release of the First 8490 Sequenced Strains for Exploring Actinobacteria Biosynthetic Diversity.</title>
        <authorList>
            <person name="Kalkreuter E."/>
            <person name="Kautsar S.A."/>
            <person name="Yang D."/>
            <person name="Bader C.D."/>
            <person name="Teijaro C.N."/>
            <person name="Fluegel L."/>
            <person name="Davis C.M."/>
            <person name="Simpson J.R."/>
            <person name="Lauterbach L."/>
            <person name="Steele A.D."/>
            <person name="Gui C."/>
            <person name="Meng S."/>
            <person name="Li G."/>
            <person name="Viehrig K."/>
            <person name="Ye F."/>
            <person name="Su P."/>
            <person name="Kiefer A.F."/>
            <person name="Nichols A."/>
            <person name="Cepeda A.J."/>
            <person name="Yan W."/>
            <person name="Fan B."/>
            <person name="Jiang Y."/>
            <person name="Adhikari A."/>
            <person name="Zheng C.-J."/>
            <person name="Schuster L."/>
            <person name="Cowan T.M."/>
            <person name="Smanski M.J."/>
            <person name="Chevrette M.G."/>
            <person name="De Carvalho L.P.S."/>
            <person name="Shen B."/>
        </authorList>
    </citation>
    <scope>NUCLEOTIDE SEQUENCE [LARGE SCALE GENOMIC DNA]</scope>
    <source>
        <strain evidence="1 2">NPDC021253</strain>
    </source>
</reference>
<accession>A0ABW7SFQ2</accession>
<dbReference type="RefSeq" id="WP_396677217.1">
    <property type="nucleotide sequence ID" value="NZ_JBIRPU010000003.1"/>
</dbReference>
<dbReference type="EMBL" id="JBIRPU010000003">
    <property type="protein sequence ID" value="MFI0792510.1"/>
    <property type="molecule type" value="Genomic_DNA"/>
</dbReference>
<organism evidence="1 2">
    <name type="scientific">Micromonospora rubida</name>
    <dbReference type="NCBI Taxonomy" id="2697657"/>
    <lineage>
        <taxon>Bacteria</taxon>
        <taxon>Bacillati</taxon>
        <taxon>Actinomycetota</taxon>
        <taxon>Actinomycetes</taxon>
        <taxon>Micromonosporales</taxon>
        <taxon>Micromonosporaceae</taxon>
        <taxon>Micromonospora</taxon>
    </lineage>
</organism>
<gene>
    <name evidence="1" type="ORF">ACH4OY_07410</name>
</gene>
<name>A0ABW7SFQ2_9ACTN</name>